<feature type="transmembrane region" description="Helical" evidence="1">
    <location>
        <begin position="177"/>
        <end position="201"/>
    </location>
</feature>
<evidence type="ECO:0000313" key="3">
    <source>
        <dbReference type="EMBL" id="ACZ38994.1"/>
    </source>
</evidence>
<dbReference type="RefSeq" id="WP_012872041.1">
    <property type="nucleotide sequence ID" value="NC_013523.1"/>
</dbReference>
<evidence type="ECO:0000313" key="4">
    <source>
        <dbReference type="Proteomes" id="UP000002027"/>
    </source>
</evidence>
<keyword evidence="1" id="KW-0812">Transmembrane</keyword>
<dbReference type="HOGENOM" id="CLU_487370_0_0_0"/>
<dbReference type="Proteomes" id="UP000002027">
    <property type="component" value="Chromosome 1"/>
</dbReference>
<dbReference type="KEGG" id="sti:Sthe_1559"/>
<dbReference type="EMBL" id="CP001823">
    <property type="protein sequence ID" value="ACZ38994.1"/>
    <property type="molecule type" value="Genomic_DNA"/>
</dbReference>
<name>D1C427_SPHTD</name>
<keyword evidence="4" id="KW-1185">Reference proteome</keyword>
<keyword evidence="1" id="KW-1133">Transmembrane helix</keyword>
<dbReference type="STRING" id="479434.Sthe_1559"/>
<accession>D1C427</accession>
<proteinExistence type="predicted"/>
<keyword evidence="1" id="KW-0472">Membrane</keyword>
<dbReference type="InterPro" id="IPR006949">
    <property type="entry name" value="Barrel_Baseplate_J-like"/>
</dbReference>
<dbReference type="Pfam" id="PF04865">
    <property type="entry name" value="Baseplate_J"/>
    <property type="match status" value="1"/>
</dbReference>
<dbReference type="InParanoid" id="D1C427"/>
<organism evidence="3 4">
    <name type="scientific">Sphaerobacter thermophilus (strain ATCC 49802 / DSM 20745 / KCCM 41009 / NCIMB 13125 / S 6022)</name>
    <dbReference type="NCBI Taxonomy" id="479434"/>
    <lineage>
        <taxon>Bacteria</taxon>
        <taxon>Pseudomonadati</taxon>
        <taxon>Thermomicrobiota</taxon>
        <taxon>Thermomicrobia</taxon>
        <taxon>Sphaerobacterales</taxon>
        <taxon>Sphaerobacterineae</taxon>
        <taxon>Sphaerobacteraceae</taxon>
        <taxon>Sphaerobacter</taxon>
    </lineage>
</organism>
<feature type="domain" description="Baseplate protein J-like barrel" evidence="2">
    <location>
        <begin position="267"/>
        <end position="353"/>
    </location>
</feature>
<protein>
    <recommendedName>
        <fullName evidence="2">Baseplate protein J-like barrel domain-containing protein</fullName>
    </recommendedName>
</protein>
<evidence type="ECO:0000259" key="2">
    <source>
        <dbReference type="Pfam" id="PF04865"/>
    </source>
</evidence>
<reference evidence="4" key="1">
    <citation type="submission" date="2009-11" db="EMBL/GenBank/DDBJ databases">
        <title>The complete chromosome 1 of Sphaerobacter thermophilus DSM 20745.</title>
        <authorList>
            <person name="Lucas S."/>
            <person name="Copeland A."/>
            <person name="Lapidus A."/>
            <person name="Glavina del Rio T."/>
            <person name="Dalin E."/>
            <person name="Tice H."/>
            <person name="Bruce D."/>
            <person name="Goodwin L."/>
            <person name="Pitluck S."/>
            <person name="Kyrpides N."/>
            <person name="Mavromatis K."/>
            <person name="Ivanova N."/>
            <person name="Mikhailova N."/>
            <person name="LaButti K.M."/>
            <person name="Clum A."/>
            <person name="Sun H.I."/>
            <person name="Brettin T."/>
            <person name="Detter J.C."/>
            <person name="Han C."/>
            <person name="Larimer F."/>
            <person name="Land M."/>
            <person name="Hauser L."/>
            <person name="Markowitz V."/>
            <person name="Cheng J.F."/>
            <person name="Hugenholtz P."/>
            <person name="Woyke T."/>
            <person name="Wu D."/>
            <person name="Steenblock K."/>
            <person name="Schneider S."/>
            <person name="Pukall R."/>
            <person name="Goeker M."/>
            <person name="Klenk H.P."/>
            <person name="Eisen J.A."/>
        </authorList>
    </citation>
    <scope>NUCLEOTIDE SEQUENCE [LARGE SCALE GENOMIC DNA]</scope>
    <source>
        <strain evidence="4">ATCC 49802 / DSM 20745 / S 6022</strain>
    </source>
</reference>
<dbReference type="eggNOG" id="COG3299">
    <property type="taxonomic scope" value="Bacteria"/>
</dbReference>
<gene>
    <name evidence="3" type="ordered locus">Sthe_1559</name>
</gene>
<dbReference type="OrthoDB" id="163137at2"/>
<dbReference type="AlphaFoldDB" id="D1C427"/>
<sequence>MGAPEPMIVHINSGTDLDDLLARLPEYADRRVTLVVADESDVLTTAAELSRVLAAARRERVTLALSTRDPLRQELARMIGWTVLDPAPEHDEDTTADLATYIPRPSTPLSQASAAATRAIPRTPTGTIVLDPDQERPPAWLTAQIAAGANGYARPAAHALDDDEEAEDEPRRRRIPFALIFAIVAPLVVLLLVGGILYYVLPTATITLVPEEHTIEADLTYGVAMPGASYDITVEPTELENTTVFEHQIPTTGERFEPDGTATGSVQFMNPTTRPIAVPSQTRLTGTNGMVYLTREAVTVPAADPFGSLALGTAGVTVMAAEPGPDGNADAGTIVGQLENGLYFTNREPIQGGTMKRIATVSEADIAALREAAQADLAARAEAEFREKIDPELKLVPGSLQVEEPVIEISHEAGQDAETVSVRARQTVRGKLYNPEQLDAQARDEVGRRLAAQAGNGVILLGPTVTVSDPTPLNEEQTAFRVHAEAVVRTVITAEQQQELIDQVTGKSIEEAEEALDAMPGVAQYHIEQGPDWLPRRMPQIPSRIRVEVTSGEQLATGS</sequence>
<reference evidence="3 4" key="2">
    <citation type="journal article" date="2010" name="Stand. Genomic Sci.">
        <title>Complete genome sequence of Desulfohalobium retbaense type strain (HR(100)).</title>
        <authorList>
            <person name="Spring S."/>
            <person name="Nolan M."/>
            <person name="Lapidus A."/>
            <person name="Glavina Del Rio T."/>
            <person name="Copeland A."/>
            <person name="Tice H."/>
            <person name="Cheng J.F."/>
            <person name="Lucas S."/>
            <person name="Land M."/>
            <person name="Chen F."/>
            <person name="Bruce D."/>
            <person name="Goodwin L."/>
            <person name="Pitluck S."/>
            <person name="Ivanova N."/>
            <person name="Mavromatis K."/>
            <person name="Mikhailova N."/>
            <person name="Pati A."/>
            <person name="Chen A."/>
            <person name="Palaniappan K."/>
            <person name="Hauser L."/>
            <person name="Chang Y.J."/>
            <person name="Jeffries C.D."/>
            <person name="Munk C."/>
            <person name="Kiss H."/>
            <person name="Chain P."/>
            <person name="Han C."/>
            <person name="Brettin T."/>
            <person name="Detter J.C."/>
            <person name="Schuler E."/>
            <person name="Goker M."/>
            <person name="Rohde M."/>
            <person name="Bristow J."/>
            <person name="Eisen J.A."/>
            <person name="Markowitz V."/>
            <person name="Hugenholtz P."/>
            <person name="Kyrpides N.C."/>
            <person name="Klenk H.P."/>
        </authorList>
    </citation>
    <scope>NUCLEOTIDE SEQUENCE [LARGE SCALE GENOMIC DNA]</scope>
    <source>
        <strain evidence="4">ATCC 49802 / DSM 20745 / S 6022</strain>
    </source>
</reference>
<evidence type="ECO:0000256" key="1">
    <source>
        <dbReference type="SAM" id="Phobius"/>
    </source>
</evidence>